<reference evidence="1" key="1">
    <citation type="submission" date="2017-03" db="EMBL/GenBank/DDBJ databases">
        <title>The mitochondrial genome of the carnivorous plant Utricularia reniformis (Lentibulariaceae): structure, comparative analysis and evolutionary landmarks.</title>
        <authorList>
            <person name="Silva S.R."/>
            <person name="Alvarenga D.O."/>
            <person name="Michael T.P."/>
            <person name="Miranda V.F.O."/>
            <person name="Varani A.M."/>
        </authorList>
    </citation>
    <scope>NUCLEOTIDE SEQUENCE</scope>
</reference>
<geneLocation type="mitochondrion" evidence="1"/>
<gene>
    <name evidence="1" type="ORF">AEK19_MT1917</name>
</gene>
<proteinExistence type="predicted"/>
<name>A0A1Y0B3W7_9LAMI</name>
<accession>A0A1Y0B3W7</accession>
<evidence type="ECO:0000313" key="1">
    <source>
        <dbReference type="EMBL" id="ART32084.1"/>
    </source>
</evidence>
<dbReference type="AlphaFoldDB" id="A0A1Y0B3W7"/>
<organism evidence="1">
    <name type="scientific">Utricularia reniformis</name>
    <dbReference type="NCBI Taxonomy" id="192314"/>
    <lineage>
        <taxon>Eukaryota</taxon>
        <taxon>Viridiplantae</taxon>
        <taxon>Streptophyta</taxon>
        <taxon>Embryophyta</taxon>
        <taxon>Tracheophyta</taxon>
        <taxon>Spermatophyta</taxon>
        <taxon>Magnoliopsida</taxon>
        <taxon>eudicotyledons</taxon>
        <taxon>Gunneridae</taxon>
        <taxon>Pentapetalae</taxon>
        <taxon>asterids</taxon>
        <taxon>lamiids</taxon>
        <taxon>Lamiales</taxon>
        <taxon>Lentibulariaceae</taxon>
        <taxon>Utricularia</taxon>
    </lineage>
</organism>
<protein>
    <submittedName>
        <fullName evidence="1">Uncharacterized protein</fullName>
    </submittedName>
</protein>
<dbReference type="EMBL" id="KY774314">
    <property type="protein sequence ID" value="ART32084.1"/>
    <property type="molecule type" value="Genomic_DNA"/>
</dbReference>
<sequence>MASGYEEDDIVARDRSQRATHRLVKTNALLTSNREIKQKRLTCTSRSNLSL</sequence>
<keyword evidence="1" id="KW-0496">Mitochondrion</keyword>